<dbReference type="Proteomes" id="UP000034034">
    <property type="component" value="Chromosome"/>
</dbReference>
<name>A0A0F7FRF6_9ACTN</name>
<accession>A0A0F7FRF6</accession>
<dbReference type="KEGG" id="sxi:SXIM_07060"/>
<gene>
    <name evidence="1" type="ORF">SXIM_07060</name>
</gene>
<sequence>MITHRPFFSGFPDIHGYRVLGDPPGTVKDPLIALPNHHTVGLTYGA</sequence>
<evidence type="ECO:0000313" key="2">
    <source>
        <dbReference type="Proteomes" id="UP000034034"/>
    </source>
</evidence>
<organism evidence="1 2">
    <name type="scientific">Streptomyces xiamenensis</name>
    <dbReference type="NCBI Taxonomy" id="408015"/>
    <lineage>
        <taxon>Bacteria</taxon>
        <taxon>Bacillati</taxon>
        <taxon>Actinomycetota</taxon>
        <taxon>Actinomycetes</taxon>
        <taxon>Kitasatosporales</taxon>
        <taxon>Streptomycetaceae</taxon>
        <taxon>Streptomyces</taxon>
    </lineage>
</organism>
<dbReference type="STRING" id="408015.SXIM_07060"/>
<dbReference type="HOGENOM" id="CLU_3189813_0_0_11"/>
<protein>
    <submittedName>
        <fullName evidence="1">Uncharacterized protein</fullName>
    </submittedName>
</protein>
<reference evidence="1" key="1">
    <citation type="submission" date="2019-08" db="EMBL/GenBank/DDBJ databases">
        <title>Complete genome sequence of a mangrove-derived Streptomyces xiamenensis.</title>
        <authorList>
            <person name="Xu J."/>
        </authorList>
    </citation>
    <scope>NUCLEOTIDE SEQUENCE</scope>
    <source>
        <strain evidence="1">318</strain>
    </source>
</reference>
<evidence type="ECO:0000313" key="1">
    <source>
        <dbReference type="EMBL" id="AKG42090.1"/>
    </source>
</evidence>
<dbReference type="AlphaFoldDB" id="A0A0F7FRF6"/>
<keyword evidence="2" id="KW-1185">Reference proteome</keyword>
<dbReference type="PATRIC" id="fig|408015.6.peg.738"/>
<proteinExistence type="predicted"/>
<dbReference type="EMBL" id="CP009922">
    <property type="protein sequence ID" value="AKG42090.1"/>
    <property type="molecule type" value="Genomic_DNA"/>
</dbReference>